<dbReference type="OrthoDB" id="385610at2157"/>
<sequence>MSGRYPIPETGGALARRTTLGVVVAIVALLVTQAIVTALGIDVGVSGAMSPFAAGPLIVTTVISGVGAALVYAALATVTDRPARNFLAVAVGVFVLMLIPVAVVSPSMGITTAGQAILVVYHVLVAVPLVAFILGVVDV</sequence>
<dbReference type="Pfam" id="PF19545">
    <property type="entry name" value="DUF6069"/>
    <property type="match status" value="1"/>
</dbReference>
<evidence type="ECO:0000313" key="2">
    <source>
        <dbReference type="EMBL" id="TQQ80246.1"/>
    </source>
</evidence>
<comment type="caution">
    <text evidence="2">The sequence shown here is derived from an EMBL/GenBank/DDBJ whole genome shotgun (WGS) entry which is preliminary data.</text>
</comment>
<keyword evidence="3" id="KW-1185">Reference proteome</keyword>
<keyword evidence="1" id="KW-0472">Membrane</keyword>
<keyword evidence="1" id="KW-1133">Transmembrane helix</keyword>
<accession>A0A544QMU8</accession>
<dbReference type="AlphaFoldDB" id="A0A544QMU8"/>
<protein>
    <submittedName>
        <fullName evidence="2">Uncharacterized protein</fullName>
    </submittedName>
</protein>
<feature type="transmembrane region" description="Helical" evidence="1">
    <location>
        <begin position="86"/>
        <end position="104"/>
    </location>
</feature>
<evidence type="ECO:0000313" key="3">
    <source>
        <dbReference type="Proteomes" id="UP000315385"/>
    </source>
</evidence>
<dbReference type="InterPro" id="IPR045713">
    <property type="entry name" value="DUF6069"/>
</dbReference>
<reference evidence="2 3" key="1">
    <citation type="submission" date="2019-02" db="EMBL/GenBank/DDBJ databases">
        <title>Halonotius sp. a new haloqrchaeon isolated from saline water.</title>
        <authorList>
            <person name="Duran-Viseras A."/>
            <person name="Sanchez-Porro C."/>
            <person name="Ventosa A."/>
        </authorList>
    </citation>
    <scope>NUCLEOTIDE SEQUENCE [LARGE SCALE GENOMIC DNA]</scope>
    <source>
        <strain evidence="2 3">F9-27</strain>
    </source>
</reference>
<dbReference type="RefSeq" id="WP_142443368.1">
    <property type="nucleotide sequence ID" value="NZ_SESI01000002.1"/>
</dbReference>
<evidence type="ECO:0000256" key="1">
    <source>
        <dbReference type="SAM" id="Phobius"/>
    </source>
</evidence>
<feature type="transmembrane region" description="Helical" evidence="1">
    <location>
        <begin position="20"/>
        <end position="41"/>
    </location>
</feature>
<proteinExistence type="predicted"/>
<feature type="transmembrane region" description="Helical" evidence="1">
    <location>
        <begin position="116"/>
        <end position="137"/>
    </location>
</feature>
<organism evidence="2 3">
    <name type="scientific">Halonotius roseus</name>
    <dbReference type="NCBI Taxonomy" id="2511997"/>
    <lineage>
        <taxon>Archaea</taxon>
        <taxon>Methanobacteriati</taxon>
        <taxon>Methanobacteriota</taxon>
        <taxon>Stenosarchaea group</taxon>
        <taxon>Halobacteria</taxon>
        <taxon>Halobacteriales</taxon>
        <taxon>Haloferacaceae</taxon>
        <taxon>Halonotius</taxon>
    </lineage>
</organism>
<gene>
    <name evidence="2" type="ORF">EWF95_07050</name>
</gene>
<name>A0A544QMU8_9EURY</name>
<dbReference type="Proteomes" id="UP000315385">
    <property type="component" value="Unassembled WGS sequence"/>
</dbReference>
<keyword evidence="1" id="KW-0812">Transmembrane</keyword>
<feature type="transmembrane region" description="Helical" evidence="1">
    <location>
        <begin position="53"/>
        <end position="74"/>
    </location>
</feature>
<dbReference type="EMBL" id="SESI01000002">
    <property type="protein sequence ID" value="TQQ80246.1"/>
    <property type="molecule type" value="Genomic_DNA"/>
</dbReference>